<evidence type="ECO:0000256" key="2">
    <source>
        <dbReference type="ARBA" id="ARBA00022803"/>
    </source>
</evidence>
<evidence type="ECO:0000256" key="6">
    <source>
        <dbReference type="SAM" id="Phobius"/>
    </source>
</evidence>
<evidence type="ECO:0000313" key="9">
    <source>
        <dbReference type="Proteomes" id="UP001597135"/>
    </source>
</evidence>
<dbReference type="InterPro" id="IPR001867">
    <property type="entry name" value="OmpR/PhoB-type_DNA-bd"/>
</dbReference>
<accession>A0ABW3ZEW3</accession>
<protein>
    <submittedName>
        <fullName evidence="8">Winged helix-turn-helix domain-containing tetratricopeptide repeat protein</fullName>
    </submittedName>
</protein>
<keyword evidence="9" id="KW-1185">Reference proteome</keyword>
<dbReference type="Pfam" id="PF00486">
    <property type="entry name" value="Trans_reg_C"/>
    <property type="match status" value="1"/>
</dbReference>
<feature type="region of interest" description="Disordered" evidence="5">
    <location>
        <begin position="96"/>
        <end position="117"/>
    </location>
</feature>
<feature type="compositionally biased region" description="Low complexity" evidence="5">
    <location>
        <begin position="96"/>
        <end position="107"/>
    </location>
</feature>
<dbReference type="InterPro" id="IPR050498">
    <property type="entry name" value="Ycf3"/>
</dbReference>
<dbReference type="SMART" id="SM00028">
    <property type="entry name" value="TPR"/>
    <property type="match status" value="3"/>
</dbReference>
<dbReference type="InterPro" id="IPR011990">
    <property type="entry name" value="TPR-like_helical_dom_sf"/>
</dbReference>
<dbReference type="RefSeq" id="WP_386801319.1">
    <property type="nucleotide sequence ID" value="NZ_JBHTMU010000003.1"/>
</dbReference>
<evidence type="ECO:0000256" key="3">
    <source>
        <dbReference type="ARBA" id="ARBA00023125"/>
    </source>
</evidence>
<dbReference type="Proteomes" id="UP001597135">
    <property type="component" value="Unassembled WGS sequence"/>
</dbReference>
<evidence type="ECO:0000313" key="8">
    <source>
        <dbReference type="EMBL" id="MFD1341260.1"/>
    </source>
</evidence>
<dbReference type="InterPro" id="IPR036388">
    <property type="entry name" value="WH-like_DNA-bd_sf"/>
</dbReference>
<dbReference type="SUPFAM" id="SSF48452">
    <property type="entry name" value="TPR-like"/>
    <property type="match status" value="1"/>
</dbReference>
<evidence type="ECO:0000256" key="4">
    <source>
        <dbReference type="PROSITE-ProRule" id="PRU01091"/>
    </source>
</evidence>
<feature type="domain" description="OmpR/PhoB-type" evidence="7">
    <location>
        <begin position="1"/>
        <end position="94"/>
    </location>
</feature>
<keyword evidence="6" id="KW-0812">Transmembrane</keyword>
<name>A0ABW3ZEW3_9RHOB</name>
<feature type="DNA-binding region" description="OmpR/PhoB-type" evidence="4">
    <location>
        <begin position="1"/>
        <end position="94"/>
    </location>
</feature>
<comment type="caution">
    <text evidence="8">The sequence shown here is derived from an EMBL/GenBank/DDBJ whole genome shotgun (WGS) entry which is preliminary data.</text>
</comment>
<dbReference type="InterPro" id="IPR016032">
    <property type="entry name" value="Sig_transdc_resp-reg_C-effctor"/>
</dbReference>
<sequence>MIGAFRFNSETEELTSPDGTKIPLRPQTARVLGVLARHRRALVTKDALMSEVWPDTHVTDDSLVQCISEIRRALGADDAKRLATVPKQGYRLAATTAPEAAAPTEAPSGPDQQTKRRSRSRIIAALVASMLLVLAIAAARAFLNSDTAPQPALTIAVLPFENLSSDPEQDYLSSGLAEDLLTDLSRLKAMKVLSRNTTFGLRSAPETVSDTMARYGATHMVDGSVQREGAQIRISVQLVQLATGSNVWAQRYDRQLGDLFDIQDDVRAKIVDALSLRLAPQEQARLLDAGTSDVSAYDLLLQGRHFEAALDRPGVTRALSLYRQALDVDPGYTEAYARLANMYDFSSRYGWGESAETDRVLAIEMAERAVRLDPENPFARWTLGRILSRLGRTPSSRERGMGELRAAIEIDPNYADAYGFIALVYVGGGETDAARQAIATAFDLNQTPPYWYYQNRGIVSYFDEEYLSAVEDFLRAVEMSPTAAFSRLWLAAAYAMTGDVDAADWEIEEAQMLGEPQTVTDVLTANPIIQDPDFQSAYATGLARAGLPD</sequence>
<dbReference type="Gene3D" id="1.25.40.10">
    <property type="entry name" value="Tetratricopeptide repeat domain"/>
    <property type="match status" value="2"/>
</dbReference>
<reference evidence="9" key="1">
    <citation type="journal article" date="2019" name="Int. J. Syst. Evol. Microbiol.">
        <title>The Global Catalogue of Microorganisms (GCM) 10K type strain sequencing project: providing services to taxonomists for standard genome sequencing and annotation.</title>
        <authorList>
            <consortium name="The Broad Institute Genomics Platform"/>
            <consortium name="The Broad Institute Genome Sequencing Center for Infectious Disease"/>
            <person name="Wu L."/>
            <person name="Ma J."/>
        </authorList>
    </citation>
    <scope>NUCLEOTIDE SEQUENCE [LARGE SCALE GENOMIC DNA]</scope>
    <source>
        <strain evidence="9">CCUG 62953</strain>
    </source>
</reference>
<dbReference type="PANTHER" id="PTHR44858">
    <property type="entry name" value="TETRATRICOPEPTIDE REPEAT PROTEIN 6"/>
    <property type="match status" value="1"/>
</dbReference>
<gene>
    <name evidence="8" type="ORF">ACFQ4E_02395</name>
</gene>
<keyword evidence="6" id="KW-0472">Membrane</keyword>
<dbReference type="Gene3D" id="3.40.50.10070">
    <property type="entry name" value="TolB, N-terminal domain"/>
    <property type="match status" value="1"/>
</dbReference>
<dbReference type="SUPFAM" id="SSF46894">
    <property type="entry name" value="C-terminal effector domain of the bipartite response regulators"/>
    <property type="match status" value="1"/>
</dbReference>
<proteinExistence type="predicted"/>
<dbReference type="Gene3D" id="1.10.10.10">
    <property type="entry name" value="Winged helix-like DNA-binding domain superfamily/Winged helix DNA-binding domain"/>
    <property type="match status" value="1"/>
</dbReference>
<keyword evidence="6" id="KW-1133">Transmembrane helix</keyword>
<dbReference type="EMBL" id="JBHTMU010000003">
    <property type="protein sequence ID" value="MFD1341260.1"/>
    <property type="molecule type" value="Genomic_DNA"/>
</dbReference>
<organism evidence="8 9">
    <name type="scientific">Litorisediminicola beolgyonensis</name>
    <dbReference type="NCBI Taxonomy" id="1173614"/>
    <lineage>
        <taxon>Bacteria</taxon>
        <taxon>Pseudomonadati</taxon>
        <taxon>Pseudomonadota</taxon>
        <taxon>Alphaproteobacteria</taxon>
        <taxon>Rhodobacterales</taxon>
        <taxon>Paracoccaceae</taxon>
        <taxon>Litorisediminicola</taxon>
    </lineage>
</organism>
<evidence type="ECO:0000256" key="1">
    <source>
        <dbReference type="ARBA" id="ARBA00022737"/>
    </source>
</evidence>
<evidence type="ECO:0000256" key="5">
    <source>
        <dbReference type="SAM" id="MobiDB-lite"/>
    </source>
</evidence>
<keyword evidence="2" id="KW-0802">TPR repeat</keyword>
<keyword evidence="3 4" id="KW-0238">DNA-binding</keyword>
<dbReference type="CDD" id="cd00383">
    <property type="entry name" value="trans_reg_C"/>
    <property type="match status" value="1"/>
</dbReference>
<dbReference type="InterPro" id="IPR019734">
    <property type="entry name" value="TPR_rpt"/>
</dbReference>
<dbReference type="PROSITE" id="PS51755">
    <property type="entry name" value="OMPR_PHOB"/>
    <property type="match status" value="1"/>
</dbReference>
<feature type="region of interest" description="Disordered" evidence="5">
    <location>
        <begin position="1"/>
        <end position="22"/>
    </location>
</feature>
<dbReference type="PANTHER" id="PTHR44858:SF1">
    <property type="entry name" value="UDP-N-ACETYLGLUCOSAMINE--PEPTIDE N-ACETYLGLUCOSAMINYLTRANSFERASE SPINDLY-RELATED"/>
    <property type="match status" value="1"/>
</dbReference>
<dbReference type="SMART" id="SM00862">
    <property type="entry name" value="Trans_reg_C"/>
    <property type="match status" value="1"/>
</dbReference>
<keyword evidence="1" id="KW-0677">Repeat</keyword>
<feature type="transmembrane region" description="Helical" evidence="6">
    <location>
        <begin position="122"/>
        <end position="143"/>
    </location>
</feature>
<evidence type="ECO:0000259" key="7">
    <source>
        <dbReference type="PROSITE" id="PS51755"/>
    </source>
</evidence>